<dbReference type="EMBL" id="LK032285">
    <property type="protein sequence ID" value="CDY32041.1"/>
    <property type="molecule type" value="Genomic_DNA"/>
</dbReference>
<gene>
    <name evidence="2" type="primary">BnaA03g60450D</name>
    <name evidence="1" type="ORF">DARMORV10_A03P67930.1</name>
    <name evidence="2" type="ORF">GSBRNA2T00051319001</name>
</gene>
<dbReference type="Proteomes" id="UP000028999">
    <property type="component" value="Unassembled WGS sequence"/>
</dbReference>
<name>A0A078H2P0_BRANA</name>
<dbReference type="AlphaFoldDB" id="A0A078H2P0"/>
<evidence type="ECO:0000313" key="2">
    <source>
        <dbReference type="EMBL" id="CDY32041.1"/>
    </source>
</evidence>
<reference evidence="2 3" key="1">
    <citation type="journal article" date="2014" name="Science">
        <title>Plant genetics. Early allopolyploid evolution in the post-Neolithic Brassica napus oilseed genome.</title>
        <authorList>
            <person name="Chalhoub B."/>
            <person name="Denoeud F."/>
            <person name="Liu S."/>
            <person name="Parkin I.A."/>
            <person name="Tang H."/>
            <person name="Wang X."/>
            <person name="Chiquet J."/>
            <person name="Belcram H."/>
            <person name="Tong C."/>
            <person name="Samans B."/>
            <person name="Correa M."/>
            <person name="Da Silva C."/>
            <person name="Just J."/>
            <person name="Falentin C."/>
            <person name="Koh C.S."/>
            <person name="Le Clainche I."/>
            <person name="Bernard M."/>
            <person name="Bento P."/>
            <person name="Noel B."/>
            <person name="Labadie K."/>
            <person name="Alberti A."/>
            <person name="Charles M."/>
            <person name="Arnaud D."/>
            <person name="Guo H."/>
            <person name="Daviaud C."/>
            <person name="Alamery S."/>
            <person name="Jabbari K."/>
            <person name="Zhao M."/>
            <person name="Edger P.P."/>
            <person name="Chelaifa H."/>
            <person name="Tack D."/>
            <person name="Lassalle G."/>
            <person name="Mestiri I."/>
            <person name="Schnel N."/>
            <person name="Le Paslier M.C."/>
            <person name="Fan G."/>
            <person name="Renault V."/>
            <person name="Bayer P.E."/>
            <person name="Golicz A.A."/>
            <person name="Manoli S."/>
            <person name="Lee T.H."/>
            <person name="Thi V.H."/>
            <person name="Chalabi S."/>
            <person name="Hu Q."/>
            <person name="Fan C."/>
            <person name="Tollenaere R."/>
            <person name="Lu Y."/>
            <person name="Battail C."/>
            <person name="Shen J."/>
            <person name="Sidebottom C.H."/>
            <person name="Wang X."/>
            <person name="Canaguier A."/>
            <person name="Chauveau A."/>
            <person name="Berard A."/>
            <person name="Deniot G."/>
            <person name="Guan M."/>
            <person name="Liu Z."/>
            <person name="Sun F."/>
            <person name="Lim Y.P."/>
            <person name="Lyons E."/>
            <person name="Town C.D."/>
            <person name="Bancroft I."/>
            <person name="Wang X."/>
            <person name="Meng J."/>
            <person name="Ma J."/>
            <person name="Pires J.C."/>
            <person name="King G.J."/>
            <person name="Brunel D."/>
            <person name="Delourme R."/>
            <person name="Renard M."/>
            <person name="Aury J.M."/>
            <person name="Adams K.L."/>
            <person name="Batley J."/>
            <person name="Snowdon R.J."/>
            <person name="Tost J."/>
            <person name="Edwards D."/>
            <person name="Zhou Y."/>
            <person name="Hua W."/>
            <person name="Sharpe A.G."/>
            <person name="Paterson A.H."/>
            <person name="Guan C."/>
            <person name="Wincker P."/>
        </authorList>
    </citation>
    <scope>NUCLEOTIDE SEQUENCE [LARGE SCALE GENOMIC DNA]</scope>
    <source>
        <strain evidence="3">cv. Darmor-bzh</strain>
    </source>
</reference>
<protein>
    <submittedName>
        <fullName evidence="1">(rape) hypothetical protein</fullName>
    </submittedName>
    <submittedName>
        <fullName evidence="2">BnaA03g60450D protein</fullName>
    </submittedName>
</protein>
<evidence type="ECO:0000313" key="3">
    <source>
        <dbReference type="Proteomes" id="UP000028999"/>
    </source>
</evidence>
<keyword evidence="3" id="KW-1185">Reference proteome</keyword>
<organism evidence="2 3">
    <name type="scientific">Brassica napus</name>
    <name type="common">Rape</name>
    <dbReference type="NCBI Taxonomy" id="3708"/>
    <lineage>
        <taxon>Eukaryota</taxon>
        <taxon>Viridiplantae</taxon>
        <taxon>Streptophyta</taxon>
        <taxon>Embryophyta</taxon>
        <taxon>Tracheophyta</taxon>
        <taxon>Spermatophyta</taxon>
        <taxon>Magnoliopsida</taxon>
        <taxon>eudicotyledons</taxon>
        <taxon>Gunneridae</taxon>
        <taxon>Pentapetalae</taxon>
        <taxon>rosids</taxon>
        <taxon>malvids</taxon>
        <taxon>Brassicales</taxon>
        <taxon>Brassicaceae</taxon>
        <taxon>Brassiceae</taxon>
        <taxon>Brassica</taxon>
    </lineage>
</organism>
<proteinExistence type="predicted"/>
<dbReference type="PaxDb" id="3708-A0A078H2P0"/>
<reference evidence="2" key="2">
    <citation type="submission" date="2014-06" db="EMBL/GenBank/DDBJ databases">
        <authorList>
            <person name="Genoscope - CEA"/>
        </authorList>
    </citation>
    <scope>NUCLEOTIDE SEQUENCE</scope>
</reference>
<evidence type="ECO:0000313" key="1">
    <source>
        <dbReference type="EMBL" id="CAF2134142.1"/>
    </source>
</evidence>
<dbReference type="Proteomes" id="UP001295469">
    <property type="component" value="Chromosome A03"/>
</dbReference>
<dbReference type="Gramene" id="CDY32041">
    <property type="protein sequence ID" value="CDY32041"/>
    <property type="gene ID" value="GSBRNA2T00051319001"/>
</dbReference>
<accession>A0A078H2P0</accession>
<sequence length="41" mass="4621">MLLLGFRVSIHDLSKAVLGRHKQHDKSIIILAMKTPLLVNL</sequence>
<dbReference type="EMBL" id="HG994357">
    <property type="protein sequence ID" value="CAF2134142.1"/>
    <property type="molecule type" value="Genomic_DNA"/>
</dbReference>
<reference evidence="1" key="3">
    <citation type="submission" date="2021-01" db="EMBL/GenBank/DDBJ databases">
        <authorList>
            <consortium name="Genoscope - CEA"/>
            <person name="William W."/>
        </authorList>
    </citation>
    <scope>NUCLEOTIDE SEQUENCE</scope>
</reference>